<reference evidence="2 3" key="1">
    <citation type="submission" date="2024-02" db="EMBL/GenBank/DDBJ databases">
        <title>Chromosome-scale genome assembly of the rough periwinkle Littorina saxatilis.</title>
        <authorList>
            <person name="De Jode A."/>
            <person name="Faria R."/>
            <person name="Formenti G."/>
            <person name="Sims Y."/>
            <person name="Smith T.P."/>
            <person name="Tracey A."/>
            <person name="Wood J.M.D."/>
            <person name="Zagrodzka Z.B."/>
            <person name="Johannesson K."/>
            <person name="Butlin R.K."/>
            <person name="Leder E.H."/>
        </authorList>
    </citation>
    <scope>NUCLEOTIDE SEQUENCE [LARGE SCALE GENOMIC DNA]</scope>
    <source>
        <strain evidence="2">Snail1</strain>
        <tissue evidence="2">Muscle</tissue>
    </source>
</reference>
<dbReference type="PROSITE" id="PS00238">
    <property type="entry name" value="OPSIN"/>
    <property type="match status" value="1"/>
</dbReference>
<gene>
    <name evidence="2" type="ORF">V1264_011702</name>
</gene>
<feature type="region of interest" description="Disordered" evidence="1">
    <location>
        <begin position="63"/>
        <end position="163"/>
    </location>
</feature>
<name>A0AAN9GKK4_9CAEN</name>
<protein>
    <submittedName>
        <fullName evidence="2">Uncharacterized protein</fullName>
    </submittedName>
</protein>
<comment type="caution">
    <text evidence="2">The sequence shown here is derived from an EMBL/GenBank/DDBJ whole genome shotgun (WGS) entry which is preliminary data.</text>
</comment>
<organism evidence="2 3">
    <name type="scientific">Littorina saxatilis</name>
    <dbReference type="NCBI Taxonomy" id="31220"/>
    <lineage>
        <taxon>Eukaryota</taxon>
        <taxon>Metazoa</taxon>
        <taxon>Spiralia</taxon>
        <taxon>Lophotrochozoa</taxon>
        <taxon>Mollusca</taxon>
        <taxon>Gastropoda</taxon>
        <taxon>Caenogastropoda</taxon>
        <taxon>Littorinimorpha</taxon>
        <taxon>Littorinoidea</taxon>
        <taxon>Littorinidae</taxon>
        <taxon>Littorina</taxon>
    </lineage>
</organism>
<feature type="compositionally biased region" description="Basic and acidic residues" evidence="1">
    <location>
        <begin position="74"/>
        <end position="95"/>
    </location>
</feature>
<dbReference type="InterPro" id="IPR027430">
    <property type="entry name" value="Retinal_BS"/>
</dbReference>
<keyword evidence="3" id="KW-1185">Reference proteome</keyword>
<dbReference type="AlphaFoldDB" id="A0AAN9GKK4"/>
<evidence type="ECO:0000256" key="1">
    <source>
        <dbReference type="SAM" id="MobiDB-lite"/>
    </source>
</evidence>
<feature type="compositionally biased region" description="Polar residues" evidence="1">
    <location>
        <begin position="154"/>
        <end position="163"/>
    </location>
</feature>
<proteinExistence type="predicted"/>
<evidence type="ECO:0000313" key="2">
    <source>
        <dbReference type="EMBL" id="KAK7112218.1"/>
    </source>
</evidence>
<accession>A0AAN9GKK4</accession>
<evidence type="ECO:0000313" key="3">
    <source>
        <dbReference type="Proteomes" id="UP001374579"/>
    </source>
</evidence>
<dbReference type="Proteomes" id="UP001374579">
    <property type="component" value="Unassembled WGS sequence"/>
</dbReference>
<sequence length="163" mass="17569">MCQTFTGEPIVGRVVETFPALIAKMSAIWDPVIYIATNLQFRRAFFDVCPVCEVCLGMCDSDQMSDSSETAMDPESRAVLDDATDKRQTRQDRPHLQVPSDTPKAKGPQVGVGHDNITLETTFSPEKRGSSRLGGGGNGGPKKAFEMTPVESAPSCSNAISEV</sequence>
<dbReference type="EMBL" id="JBAMIC010000002">
    <property type="protein sequence ID" value="KAK7112218.1"/>
    <property type="molecule type" value="Genomic_DNA"/>
</dbReference>